<feature type="compositionally biased region" description="Basic and acidic residues" evidence="1">
    <location>
        <begin position="267"/>
        <end position="287"/>
    </location>
</feature>
<evidence type="ECO:0000256" key="1">
    <source>
        <dbReference type="SAM" id="MobiDB-lite"/>
    </source>
</evidence>
<proteinExistence type="predicted"/>
<comment type="caution">
    <text evidence="2">The sequence shown here is derived from an EMBL/GenBank/DDBJ whole genome shotgun (WGS) entry which is preliminary data.</text>
</comment>
<name>A0AAN6Y9Q9_9PEZI</name>
<protein>
    <submittedName>
        <fullName evidence="2">Uncharacterized protein</fullName>
    </submittedName>
</protein>
<reference evidence="2" key="2">
    <citation type="submission" date="2023-05" db="EMBL/GenBank/DDBJ databases">
        <authorList>
            <consortium name="Lawrence Berkeley National Laboratory"/>
            <person name="Steindorff A."/>
            <person name="Hensen N."/>
            <person name="Bonometti L."/>
            <person name="Westerberg I."/>
            <person name="Brannstrom I.O."/>
            <person name="Guillou S."/>
            <person name="Cros-Aarteil S."/>
            <person name="Calhoun S."/>
            <person name="Haridas S."/>
            <person name="Kuo A."/>
            <person name="Mondo S."/>
            <person name="Pangilinan J."/>
            <person name="Riley R."/>
            <person name="Labutti K."/>
            <person name="Andreopoulos B."/>
            <person name="Lipzen A."/>
            <person name="Chen C."/>
            <person name="Yanf M."/>
            <person name="Daum C."/>
            <person name="Ng V."/>
            <person name="Clum A."/>
            <person name="Ohm R."/>
            <person name="Martin F."/>
            <person name="Silar P."/>
            <person name="Natvig D."/>
            <person name="Lalanne C."/>
            <person name="Gautier V."/>
            <person name="Ament-Velasquez S.L."/>
            <person name="Kruys A."/>
            <person name="Hutchinson M.I."/>
            <person name="Powell A.J."/>
            <person name="Barry K."/>
            <person name="Miller A.N."/>
            <person name="Grigoriev I.V."/>
            <person name="Debuchy R."/>
            <person name="Gladieux P."/>
            <person name="Thoren M.H."/>
            <person name="Johannesson H."/>
        </authorList>
    </citation>
    <scope>NUCLEOTIDE SEQUENCE</scope>
    <source>
        <strain evidence="2">PSN293</strain>
    </source>
</reference>
<evidence type="ECO:0000313" key="3">
    <source>
        <dbReference type="Proteomes" id="UP001301769"/>
    </source>
</evidence>
<feature type="compositionally biased region" description="Basic residues" evidence="1">
    <location>
        <begin position="403"/>
        <end position="417"/>
    </location>
</feature>
<feature type="compositionally biased region" description="Low complexity" evidence="1">
    <location>
        <begin position="300"/>
        <end position="309"/>
    </location>
</feature>
<feature type="region of interest" description="Disordered" evidence="1">
    <location>
        <begin position="232"/>
        <end position="450"/>
    </location>
</feature>
<evidence type="ECO:0000313" key="2">
    <source>
        <dbReference type="EMBL" id="KAK4213961.1"/>
    </source>
</evidence>
<organism evidence="2 3">
    <name type="scientific">Rhypophila decipiens</name>
    <dbReference type="NCBI Taxonomy" id="261697"/>
    <lineage>
        <taxon>Eukaryota</taxon>
        <taxon>Fungi</taxon>
        <taxon>Dikarya</taxon>
        <taxon>Ascomycota</taxon>
        <taxon>Pezizomycotina</taxon>
        <taxon>Sordariomycetes</taxon>
        <taxon>Sordariomycetidae</taxon>
        <taxon>Sordariales</taxon>
        <taxon>Naviculisporaceae</taxon>
        <taxon>Rhypophila</taxon>
    </lineage>
</organism>
<dbReference type="Proteomes" id="UP001301769">
    <property type="component" value="Unassembled WGS sequence"/>
</dbReference>
<feature type="compositionally biased region" description="Low complexity" evidence="1">
    <location>
        <begin position="435"/>
        <end position="445"/>
    </location>
</feature>
<accession>A0AAN6Y9Q9</accession>
<keyword evidence="3" id="KW-1185">Reference proteome</keyword>
<dbReference type="AlphaFoldDB" id="A0AAN6Y9Q9"/>
<feature type="compositionally biased region" description="Low complexity" evidence="1">
    <location>
        <begin position="390"/>
        <end position="402"/>
    </location>
</feature>
<gene>
    <name evidence="2" type="ORF">QBC37DRAFT_373481</name>
</gene>
<reference evidence="2" key="1">
    <citation type="journal article" date="2023" name="Mol. Phylogenet. Evol.">
        <title>Genome-scale phylogeny and comparative genomics of the fungal order Sordariales.</title>
        <authorList>
            <person name="Hensen N."/>
            <person name="Bonometti L."/>
            <person name="Westerberg I."/>
            <person name="Brannstrom I.O."/>
            <person name="Guillou S."/>
            <person name="Cros-Aarteil S."/>
            <person name="Calhoun S."/>
            <person name="Haridas S."/>
            <person name="Kuo A."/>
            <person name="Mondo S."/>
            <person name="Pangilinan J."/>
            <person name="Riley R."/>
            <person name="LaButti K."/>
            <person name="Andreopoulos B."/>
            <person name="Lipzen A."/>
            <person name="Chen C."/>
            <person name="Yan M."/>
            <person name="Daum C."/>
            <person name="Ng V."/>
            <person name="Clum A."/>
            <person name="Steindorff A."/>
            <person name="Ohm R.A."/>
            <person name="Martin F."/>
            <person name="Silar P."/>
            <person name="Natvig D.O."/>
            <person name="Lalanne C."/>
            <person name="Gautier V."/>
            <person name="Ament-Velasquez S.L."/>
            <person name="Kruys A."/>
            <person name="Hutchinson M.I."/>
            <person name="Powell A.J."/>
            <person name="Barry K."/>
            <person name="Miller A.N."/>
            <person name="Grigoriev I.V."/>
            <person name="Debuchy R."/>
            <person name="Gladieux P."/>
            <person name="Hiltunen Thoren M."/>
            <person name="Johannesson H."/>
        </authorList>
    </citation>
    <scope>NUCLEOTIDE SEQUENCE</scope>
    <source>
        <strain evidence="2">PSN293</strain>
    </source>
</reference>
<dbReference type="EMBL" id="MU858101">
    <property type="protein sequence ID" value="KAK4213961.1"/>
    <property type="molecule type" value="Genomic_DNA"/>
</dbReference>
<sequence>MSRPGQGIPRSIGIPQDRIAGDVWLQRLNEYAKNCCGPAGLPRHLDARKIYRELSRSKASVEKARHKAWQDFSKAQADLVKWMKGKKHWKDKVEGEREDRRIPDFGGPEAIITMMILDNKEGRYPKIWEKEWDEMRLGHLIKEIGTVPVDPFWKGAKLEVPEWRNYRFTAVENTRDLLSVTNKTRLPNNFRKLNKKDVLGQLNDWVRAPNYYFWEHLGEDDPVFNCEDYRLPKNDEERRGPATPSRRQPVAGGMTLARTTNAQRQGRMIDDEADLASRRRQRDEPSRRTAQPGEPTEANSSPSSSPPSKVAKKSRKSDHGPRELARQTPSGLPPANKAKSANRLTENDRPTPARSTNQLTRRLQPRPGLSFTSPDPDSRCPRRTQPPKPSQASSVASSTTPAPKKKTPATKPARRKHLPDSEFYPFTAPVPRPAAPSLLPLAPRADNNSELVPPPAPIARPPLLPARPIQSAPATMTPAASSPAPSIQQQTQQAAAPTMAMTLFKTQPAPDPIELDDDDDDEDLILIKADPLREAENARLKKHYLSHLSKKYGALELIELFDYLNTLPAKFWEGPMDAATCQRCKDAGPKDHNGQPGPYQWSVVLRILQEMFRKMGYLGEDNKLVHEHGDWPKFEAADVFDA</sequence>